<evidence type="ECO:0000256" key="1">
    <source>
        <dbReference type="ARBA" id="ARBA00004651"/>
    </source>
</evidence>
<feature type="domain" description="Mechanosensitive ion channel MscS C-terminal" evidence="9">
    <location>
        <begin position="185"/>
        <end position="262"/>
    </location>
</feature>
<keyword evidence="11" id="KW-1185">Reference proteome</keyword>
<name>A0A0W0WI65_9GAMM</name>
<keyword evidence="7" id="KW-0407">Ion channel</keyword>
<comment type="subcellular location">
    <subcellularLocation>
        <location evidence="7">Cell inner membrane</location>
        <topology evidence="7">Multi-pass membrane protein</topology>
    </subcellularLocation>
    <subcellularLocation>
        <location evidence="1">Cell membrane</location>
        <topology evidence="1">Multi-pass membrane protein</topology>
    </subcellularLocation>
</comment>
<evidence type="ECO:0000259" key="9">
    <source>
        <dbReference type="Pfam" id="PF21082"/>
    </source>
</evidence>
<dbReference type="InterPro" id="IPR006685">
    <property type="entry name" value="MscS_channel_2nd"/>
</dbReference>
<evidence type="ECO:0000256" key="5">
    <source>
        <dbReference type="ARBA" id="ARBA00022989"/>
    </source>
</evidence>
<dbReference type="Pfam" id="PF00924">
    <property type="entry name" value="MS_channel_2nd"/>
    <property type="match status" value="1"/>
</dbReference>
<keyword evidence="7" id="KW-0997">Cell inner membrane</keyword>
<dbReference type="AlphaFoldDB" id="A0A0W0WI65"/>
<dbReference type="SUPFAM" id="SSF82689">
    <property type="entry name" value="Mechanosensitive channel protein MscS (YggB), C-terminal domain"/>
    <property type="match status" value="1"/>
</dbReference>
<keyword evidence="6 7" id="KW-0472">Membrane</keyword>
<dbReference type="InterPro" id="IPR049278">
    <property type="entry name" value="MS_channel_C"/>
</dbReference>
<evidence type="ECO:0000256" key="3">
    <source>
        <dbReference type="ARBA" id="ARBA00022475"/>
    </source>
</evidence>
<organism evidence="10 11">
    <name type="scientific">Legionella maceachernii</name>
    <dbReference type="NCBI Taxonomy" id="466"/>
    <lineage>
        <taxon>Bacteria</taxon>
        <taxon>Pseudomonadati</taxon>
        <taxon>Pseudomonadota</taxon>
        <taxon>Gammaproteobacteria</taxon>
        <taxon>Legionellales</taxon>
        <taxon>Legionellaceae</taxon>
        <taxon>Legionella</taxon>
    </lineage>
</organism>
<dbReference type="SUPFAM" id="SSF82861">
    <property type="entry name" value="Mechanosensitive channel protein MscS (YggB), transmembrane region"/>
    <property type="match status" value="1"/>
</dbReference>
<accession>A0A0W0WI65</accession>
<comment type="caution">
    <text evidence="7">Lacks conserved residue(s) required for the propagation of feature annotation.</text>
</comment>
<reference evidence="10 11" key="1">
    <citation type="submission" date="2015-11" db="EMBL/GenBank/DDBJ databases">
        <title>Genomic analysis of 38 Legionella species identifies large and diverse effector repertoires.</title>
        <authorList>
            <person name="Burstein D."/>
            <person name="Amaro F."/>
            <person name="Zusman T."/>
            <person name="Lifshitz Z."/>
            <person name="Cohen O."/>
            <person name="Gilbert J.A."/>
            <person name="Pupko T."/>
            <person name="Shuman H.A."/>
            <person name="Segal G."/>
        </authorList>
    </citation>
    <scope>NUCLEOTIDE SEQUENCE [LARGE SCALE GENOMIC DNA]</scope>
    <source>
        <strain evidence="10 11">PX-1-G2-E2</strain>
    </source>
</reference>
<comment type="function">
    <text evidence="7">Mechanosensitive channel that participates in the regulation of osmotic pressure changes within the cell, opening in response to stretch forces in the membrane lipid bilayer, without the need for other proteins. Contributes to normal resistance to hypoosmotic shock. Forms an ion channel of 1.0 nanosiemens conductance with a slight preference for anions.</text>
</comment>
<evidence type="ECO:0000256" key="4">
    <source>
        <dbReference type="ARBA" id="ARBA00022692"/>
    </source>
</evidence>
<comment type="similarity">
    <text evidence="2 7">Belongs to the MscS (TC 1.A.23) family.</text>
</comment>
<keyword evidence="5 7" id="KW-1133">Transmembrane helix</keyword>
<dbReference type="Gene3D" id="3.30.70.100">
    <property type="match status" value="1"/>
</dbReference>
<dbReference type="EMBL" id="LNYL01000001">
    <property type="protein sequence ID" value="KTD31984.1"/>
    <property type="molecule type" value="Genomic_DNA"/>
</dbReference>
<keyword evidence="3" id="KW-1003">Cell membrane</keyword>
<dbReference type="InterPro" id="IPR011066">
    <property type="entry name" value="MscS_channel_C_sf"/>
</dbReference>
<feature type="transmembrane region" description="Helical" evidence="7">
    <location>
        <begin position="90"/>
        <end position="121"/>
    </location>
</feature>
<feature type="transmembrane region" description="Helical" evidence="7">
    <location>
        <begin position="62"/>
        <end position="84"/>
    </location>
</feature>
<keyword evidence="7" id="KW-0406">Ion transport</keyword>
<dbReference type="SUPFAM" id="SSF50182">
    <property type="entry name" value="Sm-like ribonucleoproteins"/>
    <property type="match status" value="1"/>
</dbReference>
<dbReference type="PATRIC" id="fig|466.6.peg.29"/>
<evidence type="ECO:0000313" key="10">
    <source>
        <dbReference type="EMBL" id="KTD31984.1"/>
    </source>
</evidence>
<evidence type="ECO:0000256" key="6">
    <source>
        <dbReference type="ARBA" id="ARBA00023136"/>
    </source>
</evidence>
<dbReference type="InterPro" id="IPR023408">
    <property type="entry name" value="MscS_beta-dom_sf"/>
</dbReference>
<dbReference type="RefSeq" id="WP_234802515.1">
    <property type="nucleotide sequence ID" value="NZ_CAAAIB010000003.1"/>
</dbReference>
<dbReference type="GO" id="GO:0005886">
    <property type="term" value="C:plasma membrane"/>
    <property type="evidence" value="ECO:0007669"/>
    <property type="project" value="UniProtKB-SubCell"/>
</dbReference>
<evidence type="ECO:0000259" key="8">
    <source>
        <dbReference type="Pfam" id="PF00924"/>
    </source>
</evidence>
<dbReference type="Gene3D" id="1.10.287.1260">
    <property type="match status" value="1"/>
</dbReference>
<dbReference type="Pfam" id="PF21082">
    <property type="entry name" value="MS_channel_3rd"/>
    <property type="match status" value="1"/>
</dbReference>
<evidence type="ECO:0000313" key="11">
    <source>
        <dbReference type="Proteomes" id="UP000054908"/>
    </source>
</evidence>
<keyword evidence="4 7" id="KW-0812">Transmembrane</keyword>
<dbReference type="GO" id="GO:0008381">
    <property type="term" value="F:mechanosensitive monoatomic ion channel activity"/>
    <property type="evidence" value="ECO:0007669"/>
    <property type="project" value="InterPro"/>
</dbReference>
<dbReference type="PANTHER" id="PTHR30221:SF1">
    <property type="entry name" value="SMALL-CONDUCTANCE MECHANOSENSITIVE CHANNEL"/>
    <property type="match status" value="1"/>
</dbReference>
<dbReference type="Proteomes" id="UP000054908">
    <property type="component" value="Unassembled WGS sequence"/>
</dbReference>
<dbReference type="STRING" id="466.Lmac_0028"/>
<evidence type="ECO:0000256" key="2">
    <source>
        <dbReference type="ARBA" id="ARBA00008017"/>
    </source>
</evidence>
<gene>
    <name evidence="10" type="ORF">Lmac_0028</name>
</gene>
<dbReference type="InterPro" id="IPR045275">
    <property type="entry name" value="MscS_archaea/bacteria_type"/>
</dbReference>
<sequence>MLELANLFSSKSMDYNYFLHPDRTMNFIYALCLFFIGYFIAKRLSNITEHTLAKRFSRHQTMLASRSVFYIIFIIFCVTGLQHLGFKLSVLLGAAGVFTVAISFASQTAASNLISGIFLLFEHPFKVGDTVEVKGINGVVDSIDLLSTKLKTPDNKLVRIPNEAMIKSEIINLSYFSTRRLDLLVSIAYSCDFAQVKTILLNIAEDCEHVLKDPAPIVTINHFANAAVELKFMVWVNTADVSTTRNILQETIKQQFDREGIETPLPQVTVQRI</sequence>
<comment type="subunit">
    <text evidence="7">Homoheptamer.</text>
</comment>
<evidence type="ECO:0000256" key="7">
    <source>
        <dbReference type="RuleBase" id="RU369025"/>
    </source>
</evidence>
<comment type="caution">
    <text evidence="10">The sequence shown here is derived from an EMBL/GenBank/DDBJ whole genome shotgun (WGS) entry which is preliminary data.</text>
</comment>
<feature type="domain" description="Mechanosensitive ion channel MscS" evidence="8">
    <location>
        <begin position="110"/>
        <end position="174"/>
    </location>
</feature>
<dbReference type="Gene3D" id="2.30.30.60">
    <property type="match status" value="1"/>
</dbReference>
<dbReference type="PANTHER" id="PTHR30221">
    <property type="entry name" value="SMALL-CONDUCTANCE MECHANOSENSITIVE CHANNEL"/>
    <property type="match status" value="1"/>
</dbReference>
<keyword evidence="7" id="KW-0813">Transport</keyword>
<feature type="transmembrane region" description="Helical" evidence="7">
    <location>
        <begin position="24"/>
        <end position="41"/>
    </location>
</feature>
<proteinExistence type="inferred from homology"/>
<protein>
    <recommendedName>
        <fullName evidence="7">Small-conductance mechanosensitive channel</fullName>
    </recommendedName>
</protein>
<dbReference type="InterPro" id="IPR011014">
    <property type="entry name" value="MscS_channel_TM-2"/>
</dbReference>
<dbReference type="InterPro" id="IPR010920">
    <property type="entry name" value="LSM_dom_sf"/>
</dbReference>